<name>K0PWL0_9HYPH</name>
<reference evidence="1 2" key="1">
    <citation type="journal article" date="2013" name="Genome Announc.">
        <title>Draft Genome Sequence of Rhizobium mesoamericanum STM3625, a Nitrogen-Fixing Symbiont of Mimosa pudica Isolated in French Guiana (South America).</title>
        <authorList>
            <person name="Moulin L."/>
            <person name="Mornico D."/>
            <person name="Melkonian R."/>
            <person name="Klonowska A."/>
        </authorList>
    </citation>
    <scope>NUCLEOTIDE SEQUENCE [LARGE SCALE GENOMIC DNA]</scope>
    <source>
        <strain evidence="1 2">STM3625</strain>
    </source>
</reference>
<dbReference type="HOGENOM" id="CLU_1957811_0_0_5"/>
<organism evidence="1 2">
    <name type="scientific">Rhizobium mesoamericanum STM3625</name>
    <dbReference type="NCBI Taxonomy" id="1211777"/>
    <lineage>
        <taxon>Bacteria</taxon>
        <taxon>Pseudomonadati</taxon>
        <taxon>Pseudomonadota</taxon>
        <taxon>Alphaproteobacteria</taxon>
        <taxon>Hyphomicrobiales</taxon>
        <taxon>Rhizobiaceae</taxon>
        <taxon>Rhizobium/Agrobacterium group</taxon>
        <taxon>Rhizobium</taxon>
    </lineage>
</organism>
<sequence length="141" mass="15953">MSEPDAQFGSITASTARRMVTDDLLELGLDLDRLSEDDLRQLWAKFKSIREREPHPRSIAIQIFVWYVVDSRLFNAGAMRRSGAIGRSIATMRAWADGDPALASVVDREAEAIKRFLYQVFETADAPRRTIVEAQTRLLKA</sequence>
<dbReference type="eggNOG" id="ENOG5032MPV">
    <property type="taxonomic scope" value="Bacteria"/>
</dbReference>
<gene>
    <name evidence="1" type="ORF">BN77_2817</name>
</gene>
<dbReference type="RefSeq" id="WP_007532606.1">
    <property type="nucleotide sequence ID" value="NZ_HF536772.1"/>
</dbReference>
<protein>
    <submittedName>
        <fullName evidence="1">Uncharacterized protein</fullName>
    </submittedName>
</protein>
<proteinExistence type="predicted"/>
<evidence type="ECO:0000313" key="1">
    <source>
        <dbReference type="EMBL" id="CCM75647.1"/>
    </source>
</evidence>
<dbReference type="EMBL" id="CANI01000019">
    <property type="protein sequence ID" value="CCM75647.1"/>
    <property type="molecule type" value="Genomic_DNA"/>
</dbReference>
<dbReference type="AlphaFoldDB" id="K0PWL0"/>
<accession>K0PWL0</accession>
<keyword evidence="2" id="KW-1185">Reference proteome</keyword>
<evidence type="ECO:0000313" key="2">
    <source>
        <dbReference type="Proteomes" id="UP000009319"/>
    </source>
</evidence>
<comment type="caution">
    <text evidence="1">The sequence shown here is derived from an EMBL/GenBank/DDBJ whole genome shotgun (WGS) entry which is preliminary data.</text>
</comment>
<dbReference type="Proteomes" id="UP000009319">
    <property type="component" value="Unassembled WGS sequence"/>
</dbReference>